<dbReference type="SUPFAM" id="SSF53448">
    <property type="entry name" value="Nucleotide-diphospho-sugar transferases"/>
    <property type="match status" value="1"/>
</dbReference>
<evidence type="ECO:0008006" key="3">
    <source>
        <dbReference type="Google" id="ProtNLM"/>
    </source>
</evidence>
<evidence type="ECO:0000313" key="2">
    <source>
        <dbReference type="Proteomes" id="UP000184221"/>
    </source>
</evidence>
<dbReference type="AlphaFoldDB" id="A0A1M5XFR7"/>
<proteinExistence type="predicted"/>
<dbReference type="InterPro" id="IPR029044">
    <property type="entry name" value="Nucleotide-diphossugar_trans"/>
</dbReference>
<dbReference type="STRING" id="996342.SAMN05443551_3905"/>
<evidence type="ECO:0000313" key="1">
    <source>
        <dbReference type="EMBL" id="SHH98388.1"/>
    </source>
</evidence>
<name>A0A1M5XFR7_9RHOB</name>
<dbReference type="Proteomes" id="UP000184221">
    <property type="component" value="Unassembled WGS sequence"/>
</dbReference>
<reference evidence="1 2" key="1">
    <citation type="submission" date="2016-11" db="EMBL/GenBank/DDBJ databases">
        <authorList>
            <person name="Jaros S."/>
            <person name="Januszkiewicz K."/>
            <person name="Wedrychowicz H."/>
        </authorList>
    </citation>
    <scope>NUCLEOTIDE SEQUENCE [LARGE SCALE GENOMIC DNA]</scope>
    <source>
        <strain evidence="1 2">DSM 29431</strain>
    </source>
</reference>
<sequence length="245" mass="26793">MLTISLTSIPPRFDTLCVVVEHLMKQSTPARVVVSIPEAYMRFPGPVFVPDLPVGIVLRRCSRDFGPATKLFGCLDDPEATTILYCDDDWVYEPQWAETLLSEWSTTKTVFAGSTFPVTRLKRAAQAPFDKIAQGFGGVLLDRDLLQASILDMPDEAYSVDDIWLSGWMAAHGIEVKEAAAARSMFHPLQTNGPELQSSTINGLTRAEANTACLDAVSDRFGIWPGIPKVPSREEDAGAMGWAGT</sequence>
<keyword evidence="2" id="KW-1185">Reference proteome</keyword>
<gene>
    <name evidence="1" type="ORF">SAMN05443551_3905</name>
</gene>
<protein>
    <recommendedName>
        <fullName evidence="3">Glycosyl transferase family 2</fullName>
    </recommendedName>
</protein>
<organism evidence="1 2">
    <name type="scientific">Marivita hallyeonensis</name>
    <dbReference type="NCBI Taxonomy" id="996342"/>
    <lineage>
        <taxon>Bacteria</taxon>
        <taxon>Pseudomonadati</taxon>
        <taxon>Pseudomonadota</taxon>
        <taxon>Alphaproteobacteria</taxon>
        <taxon>Rhodobacterales</taxon>
        <taxon>Roseobacteraceae</taxon>
        <taxon>Marivita</taxon>
    </lineage>
</organism>
<dbReference type="EMBL" id="FQXC01000006">
    <property type="protein sequence ID" value="SHH98388.1"/>
    <property type="molecule type" value="Genomic_DNA"/>
</dbReference>
<accession>A0A1M5XFR7</accession>